<dbReference type="STRING" id="747676.F4S3B3"/>
<accession>F4S3B3</accession>
<dbReference type="InParanoid" id="F4S3B3"/>
<dbReference type="VEuPathDB" id="FungiDB:MELLADRAFT_67488"/>
<feature type="region of interest" description="Disordered" evidence="1">
    <location>
        <begin position="1"/>
        <end position="37"/>
    </location>
</feature>
<feature type="region of interest" description="Disordered" evidence="1">
    <location>
        <begin position="224"/>
        <end position="244"/>
    </location>
</feature>
<dbReference type="HOGENOM" id="CLU_1138209_0_0_1"/>
<reference evidence="3" key="1">
    <citation type="journal article" date="2011" name="Proc. Natl. Acad. Sci. U.S.A.">
        <title>Obligate biotrophy features unraveled by the genomic analysis of rust fungi.</title>
        <authorList>
            <person name="Duplessis S."/>
            <person name="Cuomo C.A."/>
            <person name="Lin Y.-C."/>
            <person name="Aerts A."/>
            <person name="Tisserant E."/>
            <person name="Veneault-Fourrey C."/>
            <person name="Joly D.L."/>
            <person name="Hacquard S."/>
            <person name="Amselem J."/>
            <person name="Cantarel B.L."/>
            <person name="Chiu R."/>
            <person name="Coutinho P.M."/>
            <person name="Feau N."/>
            <person name="Field M."/>
            <person name="Frey P."/>
            <person name="Gelhaye E."/>
            <person name="Goldberg J."/>
            <person name="Grabherr M.G."/>
            <person name="Kodira C.D."/>
            <person name="Kohler A."/>
            <person name="Kuees U."/>
            <person name="Lindquist E.A."/>
            <person name="Lucas S.M."/>
            <person name="Mago R."/>
            <person name="Mauceli E."/>
            <person name="Morin E."/>
            <person name="Murat C."/>
            <person name="Pangilinan J.L."/>
            <person name="Park R."/>
            <person name="Pearson M."/>
            <person name="Quesneville H."/>
            <person name="Rouhier N."/>
            <person name="Sakthikumar S."/>
            <person name="Salamov A.A."/>
            <person name="Schmutz J."/>
            <person name="Selles B."/>
            <person name="Shapiro H."/>
            <person name="Tanguay P."/>
            <person name="Tuskan G.A."/>
            <person name="Henrissat B."/>
            <person name="Van de Peer Y."/>
            <person name="Rouze P."/>
            <person name="Ellis J.G."/>
            <person name="Dodds P.N."/>
            <person name="Schein J.E."/>
            <person name="Zhong S."/>
            <person name="Hamelin R.C."/>
            <person name="Grigoriev I.V."/>
            <person name="Szabo L.J."/>
            <person name="Martin F."/>
        </authorList>
    </citation>
    <scope>NUCLEOTIDE SEQUENCE [LARGE SCALE GENOMIC DNA]</scope>
    <source>
        <strain evidence="3">98AG31 / pathotype 3-4-7</strain>
    </source>
</reference>
<evidence type="ECO:0000313" key="3">
    <source>
        <dbReference type="Proteomes" id="UP000001072"/>
    </source>
</evidence>
<dbReference type="EMBL" id="GL883143">
    <property type="protein sequence ID" value="EGG00786.1"/>
    <property type="molecule type" value="Genomic_DNA"/>
</dbReference>
<evidence type="ECO:0000313" key="2">
    <source>
        <dbReference type="EMBL" id="EGG00786.1"/>
    </source>
</evidence>
<feature type="compositionally biased region" description="Basic and acidic residues" evidence="1">
    <location>
        <begin position="233"/>
        <end position="244"/>
    </location>
</feature>
<dbReference type="RefSeq" id="XP_007415860.1">
    <property type="nucleotide sequence ID" value="XM_007415798.1"/>
</dbReference>
<dbReference type="Proteomes" id="UP000001072">
    <property type="component" value="Unassembled WGS sequence"/>
</dbReference>
<dbReference type="AlphaFoldDB" id="F4S3B3"/>
<proteinExistence type="predicted"/>
<name>F4S3B3_MELLP</name>
<dbReference type="GeneID" id="18930836"/>
<gene>
    <name evidence="2" type="ORF">MELLADRAFT_67488</name>
</gene>
<sequence>MKSTEIKNPPAAPASHQPPIIKITNPPLAPGLQGESPIRTTDVVTPVMKLTEIKNPPPAPASPRPPIIKITNPSLAPGSQGESPITSTDVVMPLHLEVNLPLPHLPLLQDSLKVNLLLILPLAQDHHKINHKFGPDVNVMVVTELGVAPEVMTAGSSIIMSEVSKTYPKPTSPTPPHNLWMVSNSPLFDLTATLLQFNQIAVDDVPRVYRSMISLLLHQHQGQELPSQPPLHTTEEHFTPKPNL</sequence>
<protein>
    <submittedName>
        <fullName evidence="2">Uncharacterized protein</fullName>
    </submittedName>
</protein>
<organism evidence="3">
    <name type="scientific">Melampsora larici-populina (strain 98AG31 / pathotype 3-4-7)</name>
    <name type="common">Poplar leaf rust fungus</name>
    <dbReference type="NCBI Taxonomy" id="747676"/>
    <lineage>
        <taxon>Eukaryota</taxon>
        <taxon>Fungi</taxon>
        <taxon>Dikarya</taxon>
        <taxon>Basidiomycota</taxon>
        <taxon>Pucciniomycotina</taxon>
        <taxon>Pucciniomycetes</taxon>
        <taxon>Pucciniales</taxon>
        <taxon>Melampsoraceae</taxon>
        <taxon>Melampsora</taxon>
    </lineage>
</organism>
<keyword evidence="3" id="KW-1185">Reference proteome</keyword>
<evidence type="ECO:0000256" key="1">
    <source>
        <dbReference type="SAM" id="MobiDB-lite"/>
    </source>
</evidence>
<dbReference type="KEGG" id="mlr:MELLADRAFT_67488"/>